<evidence type="ECO:0000313" key="19">
    <source>
        <dbReference type="EMBL" id="CAG9771424.1"/>
    </source>
</evidence>
<feature type="transmembrane region" description="Helical" evidence="17">
    <location>
        <begin position="415"/>
        <end position="437"/>
    </location>
</feature>
<dbReference type="GO" id="GO:0008273">
    <property type="term" value="F:calcium, potassium:sodium antiporter activity"/>
    <property type="evidence" value="ECO:0007669"/>
    <property type="project" value="TreeGrafter"/>
</dbReference>
<dbReference type="GO" id="GO:0006874">
    <property type="term" value="P:intracellular calcium ion homeostasis"/>
    <property type="evidence" value="ECO:0007669"/>
    <property type="project" value="TreeGrafter"/>
</dbReference>
<evidence type="ECO:0000256" key="11">
    <source>
        <dbReference type="ARBA" id="ARBA00022958"/>
    </source>
</evidence>
<feature type="transmembrane region" description="Helical" evidence="17">
    <location>
        <begin position="197"/>
        <end position="219"/>
    </location>
</feature>
<evidence type="ECO:0000256" key="7">
    <source>
        <dbReference type="ARBA" id="ARBA00022692"/>
    </source>
</evidence>
<evidence type="ECO:0000256" key="9">
    <source>
        <dbReference type="ARBA" id="ARBA00022837"/>
    </source>
</evidence>
<feature type="domain" description="Sodium/calcium exchanger membrane region" evidence="18">
    <location>
        <begin position="381"/>
        <end position="534"/>
    </location>
</feature>
<dbReference type="EMBL" id="OU892283">
    <property type="protein sequence ID" value="CAG9771424.1"/>
    <property type="molecule type" value="Genomic_DNA"/>
</dbReference>
<organism evidence="19 20">
    <name type="scientific">Ceutorhynchus assimilis</name>
    <name type="common">cabbage seed weevil</name>
    <dbReference type="NCBI Taxonomy" id="467358"/>
    <lineage>
        <taxon>Eukaryota</taxon>
        <taxon>Metazoa</taxon>
        <taxon>Ecdysozoa</taxon>
        <taxon>Arthropoda</taxon>
        <taxon>Hexapoda</taxon>
        <taxon>Insecta</taxon>
        <taxon>Pterygota</taxon>
        <taxon>Neoptera</taxon>
        <taxon>Endopterygota</taxon>
        <taxon>Coleoptera</taxon>
        <taxon>Polyphaga</taxon>
        <taxon>Cucujiformia</taxon>
        <taxon>Curculionidae</taxon>
        <taxon>Ceutorhynchinae</taxon>
        <taxon>Ceutorhynchus</taxon>
    </lineage>
</organism>
<feature type="transmembrane region" description="Helical" evidence="17">
    <location>
        <begin position="488"/>
        <end position="509"/>
    </location>
</feature>
<dbReference type="InterPro" id="IPR004481">
    <property type="entry name" value="K/Na/Ca-exchanger"/>
</dbReference>
<sequence>MGMLLRTKPGKVALGFRVVCVCTISLIYLFIALLSPGGKVLVEPVEESSNLDGEYGFHARHLLAVEPNANEPNLAVLNETITTTASLPKSENATTRIPPNAFKNCTEPGIEEFPPDGFTREQRQQGWVIIHVIIACYLFIFLAVVCDDYFVPCIKKLCDVLHLKEDIAGATFMAIASSSAEIFINTIGTFITQGDIGVGTIVGSAVFNILAVPACCGFFSNMVLDLEWYPLTRDSLVYGCSVILLIAFLQDGKIYYYEALILVLLYTLYILLMVFNDSIRSVMHKLVNSCKKKGYYKEIVSETHPLLLQPNGKPCYNTAVHDIMDSDVTLKDLEELEDSTNIWEWPSEDTNKGKLWWTFTWPISFILYLTTPTTRNYPKMYAVTFLMCVFWIGSISYLVAWLITIIGDTLEIPDSVMGLTFLAAGTSVPEAVSSVLVTNQGHGSMGISSSIGSNTFDILLCLGLPWLIKSAFYPKIPGQYWITINSQGINYSAACLLTTLVLLYASFCFNKFRLDWKIGLTCFMMYIGFLVFATLVELNVFFPVNLPTCRR</sequence>
<evidence type="ECO:0000256" key="2">
    <source>
        <dbReference type="ARBA" id="ARBA00005364"/>
    </source>
</evidence>
<keyword evidence="20" id="KW-1185">Reference proteome</keyword>
<name>A0A9N9QI41_9CUCU</name>
<evidence type="ECO:0000256" key="15">
    <source>
        <dbReference type="ARBA" id="ARBA00023136"/>
    </source>
</evidence>
<keyword evidence="16" id="KW-0739">Sodium transport</keyword>
<dbReference type="InterPro" id="IPR044880">
    <property type="entry name" value="NCX_ion-bd_dom_sf"/>
</dbReference>
<dbReference type="PANTHER" id="PTHR10846">
    <property type="entry name" value="SODIUM/POTASSIUM/CALCIUM EXCHANGER"/>
    <property type="match status" value="1"/>
</dbReference>
<dbReference type="Proteomes" id="UP001152799">
    <property type="component" value="Chromosome 7"/>
</dbReference>
<evidence type="ECO:0000256" key="6">
    <source>
        <dbReference type="ARBA" id="ARBA00022568"/>
    </source>
</evidence>
<keyword evidence="9" id="KW-0106">Calcium</keyword>
<dbReference type="AlphaFoldDB" id="A0A9N9QI41"/>
<proteinExistence type="inferred from homology"/>
<dbReference type="OrthoDB" id="2127281at2759"/>
<dbReference type="PANTHER" id="PTHR10846:SF73">
    <property type="entry name" value="SODIUM_CALCIUM EXCHANGER MEMBRANE REGION DOMAIN-CONTAINING PROTEIN"/>
    <property type="match status" value="1"/>
</dbReference>
<accession>A0A9N9QI41</accession>
<feature type="transmembrane region" description="Helical" evidence="17">
    <location>
        <begin position="381"/>
        <end position="403"/>
    </location>
</feature>
<feature type="transmembrane region" description="Helical" evidence="17">
    <location>
        <begin position="449"/>
        <end position="468"/>
    </location>
</feature>
<keyword evidence="12 17" id="KW-1133">Transmembrane helix</keyword>
<evidence type="ECO:0000256" key="13">
    <source>
        <dbReference type="ARBA" id="ARBA00023053"/>
    </source>
</evidence>
<feature type="transmembrane region" description="Helical" evidence="17">
    <location>
        <begin position="231"/>
        <end position="249"/>
    </location>
</feature>
<keyword evidence="8" id="KW-0732">Signal</keyword>
<feature type="transmembrane region" description="Helical" evidence="17">
    <location>
        <begin position="126"/>
        <end position="146"/>
    </location>
</feature>
<reference evidence="19" key="1">
    <citation type="submission" date="2022-01" db="EMBL/GenBank/DDBJ databases">
        <authorList>
            <person name="King R."/>
        </authorList>
    </citation>
    <scope>NUCLEOTIDE SEQUENCE</scope>
</reference>
<feature type="transmembrane region" description="Helical" evidence="17">
    <location>
        <begin position="521"/>
        <end position="542"/>
    </location>
</feature>
<protein>
    <recommendedName>
        <fullName evidence="18">Sodium/calcium exchanger membrane region domain-containing protein</fullName>
    </recommendedName>
</protein>
<evidence type="ECO:0000259" key="18">
    <source>
        <dbReference type="Pfam" id="PF01699"/>
    </source>
</evidence>
<keyword evidence="7 17" id="KW-0812">Transmembrane</keyword>
<evidence type="ECO:0000256" key="10">
    <source>
        <dbReference type="ARBA" id="ARBA00022847"/>
    </source>
</evidence>
<comment type="subcellular location">
    <subcellularLocation>
        <location evidence="1">Membrane</location>
        <topology evidence="1">Multi-pass membrane protein</topology>
    </subcellularLocation>
</comment>
<feature type="transmembrane region" description="Helical" evidence="17">
    <location>
        <begin position="12"/>
        <end position="34"/>
    </location>
</feature>
<feature type="domain" description="Sodium/calcium exchanger membrane region" evidence="18">
    <location>
        <begin position="133"/>
        <end position="274"/>
    </location>
</feature>
<dbReference type="Pfam" id="PF01699">
    <property type="entry name" value="Na_Ca_ex"/>
    <property type="match status" value="2"/>
</dbReference>
<evidence type="ECO:0000256" key="5">
    <source>
        <dbReference type="ARBA" id="ARBA00022538"/>
    </source>
</evidence>
<keyword evidence="15 17" id="KW-0472">Membrane</keyword>
<dbReference type="Gene3D" id="1.20.1420.30">
    <property type="entry name" value="NCX, central ion-binding region"/>
    <property type="match status" value="2"/>
</dbReference>
<gene>
    <name evidence="19" type="ORF">CEUTPL_LOCUS11857</name>
</gene>
<keyword evidence="3" id="KW-0813">Transport</keyword>
<evidence type="ECO:0000256" key="16">
    <source>
        <dbReference type="ARBA" id="ARBA00023201"/>
    </source>
</evidence>
<evidence type="ECO:0000256" key="4">
    <source>
        <dbReference type="ARBA" id="ARBA00022449"/>
    </source>
</evidence>
<comment type="similarity">
    <text evidence="2">Belongs to the Ca(2+):cation antiporter (CaCA) (TC 2.A.19) family. SLC24A subfamily.</text>
</comment>
<keyword evidence="13" id="KW-0915">Sodium</keyword>
<dbReference type="GO" id="GO:0015293">
    <property type="term" value="F:symporter activity"/>
    <property type="evidence" value="ECO:0007669"/>
    <property type="project" value="UniProtKB-KW"/>
</dbReference>
<evidence type="ECO:0000256" key="3">
    <source>
        <dbReference type="ARBA" id="ARBA00022448"/>
    </source>
</evidence>
<dbReference type="NCBIfam" id="TIGR00367">
    <property type="entry name" value="calcium/sodium antiporter"/>
    <property type="match status" value="1"/>
</dbReference>
<keyword evidence="14" id="KW-0406">Ion transport</keyword>
<evidence type="ECO:0000313" key="20">
    <source>
        <dbReference type="Proteomes" id="UP001152799"/>
    </source>
</evidence>
<evidence type="ECO:0000256" key="14">
    <source>
        <dbReference type="ARBA" id="ARBA00023065"/>
    </source>
</evidence>
<evidence type="ECO:0000256" key="17">
    <source>
        <dbReference type="SAM" id="Phobius"/>
    </source>
</evidence>
<dbReference type="GO" id="GO:0005886">
    <property type="term" value="C:plasma membrane"/>
    <property type="evidence" value="ECO:0007669"/>
    <property type="project" value="TreeGrafter"/>
</dbReference>
<evidence type="ECO:0000256" key="8">
    <source>
        <dbReference type="ARBA" id="ARBA00022729"/>
    </source>
</evidence>
<keyword evidence="6" id="KW-0109">Calcium transport</keyword>
<dbReference type="InterPro" id="IPR004837">
    <property type="entry name" value="NaCa_Exmemb"/>
</dbReference>
<keyword evidence="5" id="KW-0633">Potassium transport</keyword>
<feature type="transmembrane region" description="Helical" evidence="17">
    <location>
        <begin position="255"/>
        <end position="275"/>
    </location>
</feature>
<keyword evidence="11" id="KW-0630">Potassium</keyword>
<evidence type="ECO:0000256" key="1">
    <source>
        <dbReference type="ARBA" id="ARBA00004141"/>
    </source>
</evidence>
<keyword evidence="4" id="KW-0050">Antiport</keyword>
<keyword evidence="10" id="KW-0769">Symport</keyword>
<dbReference type="FunFam" id="1.20.1420.30:FF:000009">
    <property type="entry name" value="sodium/potassium/calcium exchanger 5 isoform X2"/>
    <property type="match status" value="1"/>
</dbReference>
<dbReference type="GO" id="GO:0005262">
    <property type="term" value="F:calcium channel activity"/>
    <property type="evidence" value="ECO:0007669"/>
    <property type="project" value="TreeGrafter"/>
</dbReference>
<evidence type="ECO:0000256" key="12">
    <source>
        <dbReference type="ARBA" id="ARBA00022989"/>
    </source>
</evidence>
<feature type="transmembrane region" description="Helical" evidence="17">
    <location>
        <begin position="167"/>
        <end position="191"/>
    </location>
</feature>